<protein>
    <submittedName>
        <fullName evidence="4">Transcriptional regulator, tetR family</fullName>
    </submittedName>
</protein>
<dbReference type="HOGENOM" id="CLU_1271579_0_0_11"/>
<dbReference type="InterPro" id="IPR001647">
    <property type="entry name" value="HTH_TetR"/>
</dbReference>
<dbReference type="EMBL" id="CP001684">
    <property type="protein sequence ID" value="ACV21962.1"/>
    <property type="molecule type" value="Genomic_DNA"/>
</dbReference>
<dbReference type="Pfam" id="PF14278">
    <property type="entry name" value="TetR_C_8"/>
    <property type="match status" value="1"/>
</dbReference>
<gene>
    <name evidence="4" type="ordered locus">Shel_09210</name>
</gene>
<keyword evidence="1" id="KW-0238">DNA-binding</keyword>
<dbReference type="Gene3D" id="1.10.357.10">
    <property type="entry name" value="Tetracycline Repressor, domain 2"/>
    <property type="match status" value="1"/>
</dbReference>
<dbReference type="AlphaFoldDB" id="C7N4X7"/>
<accession>C7N4X7</accession>
<sequence>MGSIDTMMLLGDTFVELSENLPFDKISVSDIVAASQKNRKTFYYHFESKTHLIRWIFRSDLARMLRDRFEESQLVFEPMTEESMPDLPYYVRLKTGVRSLDSSEFLRAFADVLQERKTYYRRALRSNEPDSLRTYLINLYTPALEDDIRFILSNRWLSESSIRFLAEFYSGAIITYIITKLSTSDDEDILEDMKHFTNIVHSSLEEQINQQQLRRMA</sequence>
<name>C7N4X7_SLAHD</name>
<dbReference type="InterPro" id="IPR039532">
    <property type="entry name" value="TetR_C_Firmicutes"/>
</dbReference>
<evidence type="ECO:0000313" key="4">
    <source>
        <dbReference type="EMBL" id="ACV21962.1"/>
    </source>
</evidence>
<dbReference type="KEGG" id="shi:Shel_09210"/>
<dbReference type="Proteomes" id="UP000002026">
    <property type="component" value="Chromosome"/>
</dbReference>
<dbReference type="eggNOG" id="COG1309">
    <property type="taxonomic scope" value="Bacteria"/>
</dbReference>
<reference evidence="4 5" key="1">
    <citation type="journal article" date="2009" name="Stand. Genomic Sci.">
        <title>Complete genome sequence of Slackia heliotrinireducens type strain (RHS 1).</title>
        <authorList>
            <person name="Pukall R."/>
            <person name="Lapidus A."/>
            <person name="Nolan M."/>
            <person name="Copeland A."/>
            <person name="Glavina Del Rio T."/>
            <person name="Lucas S."/>
            <person name="Chen F."/>
            <person name="Tice H."/>
            <person name="Cheng J.F."/>
            <person name="Chertkov O."/>
            <person name="Bruce D."/>
            <person name="Goodwin L."/>
            <person name="Kuske C."/>
            <person name="Brettin T."/>
            <person name="Detter J.C."/>
            <person name="Han C."/>
            <person name="Pitluck S."/>
            <person name="Pati A."/>
            <person name="Mavrommatis K."/>
            <person name="Ivanova N."/>
            <person name="Ovchinnikova G."/>
            <person name="Chen A."/>
            <person name="Palaniappan K."/>
            <person name="Schneider S."/>
            <person name="Rohde M."/>
            <person name="Chain P."/>
            <person name="D'haeseleer P."/>
            <person name="Goker M."/>
            <person name="Bristow J."/>
            <person name="Eisen J.A."/>
            <person name="Markowitz V."/>
            <person name="Kyrpides N.C."/>
            <person name="Klenk H.P."/>
            <person name="Hugenholtz P."/>
        </authorList>
    </citation>
    <scope>NUCLEOTIDE SEQUENCE [LARGE SCALE GENOMIC DNA]</scope>
    <source>
        <strain evidence="5">ATCC 29202 / DSM 20476 / NCTC 11029 / RHS 1</strain>
    </source>
</reference>
<dbReference type="PANTHER" id="PTHR43479">
    <property type="entry name" value="ACREF/ENVCD OPERON REPRESSOR-RELATED"/>
    <property type="match status" value="1"/>
</dbReference>
<feature type="domain" description="HTH tetR-type" evidence="2">
    <location>
        <begin position="23"/>
        <end position="53"/>
    </location>
</feature>
<evidence type="ECO:0000313" key="5">
    <source>
        <dbReference type="Proteomes" id="UP000002026"/>
    </source>
</evidence>
<evidence type="ECO:0000256" key="1">
    <source>
        <dbReference type="ARBA" id="ARBA00023125"/>
    </source>
</evidence>
<dbReference type="GO" id="GO:0003677">
    <property type="term" value="F:DNA binding"/>
    <property type="evidence" value="ECO:0007669"/>
    <property type="project" value="UniProtKB-KW"/>
</dbReference>
<dbReference type="PANTHER" id="PTHR43479:SF11">
    <property type="entry name" value="ACREF_ENVCD OPERON REPRESSOR-RELATED"/>
    <property type="match status" value="1"/>
</dbReference>
<proteinExistence type="predicted"/>
<keyword evidence="5" id="KW-1185">Reference proteome</keyword>
<dbReference type="Pfam" id="PF00440">
    <property type="entry name" value="TetR_N"/>
    <property type="match status" value="1"/>
</dbReference>
<dbReference type="InterPro" id="IPR050624">
    <property type="entry name" value="HTH-type_Tx_Regulator"/>
</dbReference>
<dbReference type="InterPro" id="IPR009057">
    <property type="entry name" value="Homeodomain-like_sf"/>
</dbReference>
<dbReference type="RefSeq" id="WP_012798066.1">
    <property type="nucleotide sequence ID" value="NC_013165.1"/>
</dbReference>
<evidence type="ECO:0000259" key="2">
    <source>
        <dbReference type="Pfam" id="PF00440"/>
    </source>
</evidence>
<evidence type="ECO:0000259" key="3">
    <source>
        <dbReference type="Pfam" id="PF14278"/>
    </source>
</evidence>
<feature type="domain" description="Transcriptional regulator TetR C-terminal Firmicutes type" evidence="3">
    <location>
        <begin position="103"/>
        <end position="201"/>
    </location>
</feature>
<dbReference type="STRING" id="471855.Shel_09210"/>
<dbReference type="SUPFAM" id="SSF46689">
    <property type="entry name" value="Homeodomain-like"/>
    <property type="match status" value="1"/>
</dbReference>
<organism evidence="4 5">
    <name type="scientific">Slackia heliotrinireducens (strain ATCC 29202 / DSM 20476 / NCTC 11029 / RHS 1)</name>
    <name type="common">Peptococcus heliotrinreducens</name>
    <dbReference type="NCBI Taxonomy" id="471855"/>
    <lineage>
        <taxon>Bacteria</taxon>
        <taxon>Bacillati</taxon>
        <taxon>Actinomycetota</taxon>
        <taxon>Coriobacteriia</taxon>
        <taxon>Eggerthellales</taxon>
        <taxon>Eggerthellaceae</taxon>
        <taxon>Slackia</taxon>
    </lineage>
</organism>